<accession>A0A3B3X4J2</accession>
<dbReference type="STRING" id="48701.ENSPMEP00000009948"/>
<reference evidence="1" key="1">
    <citation type="submission" date="2025-08" db="UniProtKB">
        <authorList>
            <consortium name="Ensembl"/>
        </authorList>
    </citation>
    <scope>IDENTIFICATION</scope>
</reference>
<organism evidence="1 2">
    <name type="scientific">Poecilia mexicana</name>
    <dbReference type="NCBI Taxonomy" id="48701"/>
    <lineage>
        <taxon>Eukaryota</taxon>
        <taxon>Metazoa</taxon>
        <taxon>Chordata</taxon>
        <taxon>Craniata</taxon>
        <taxon>Vertebrata</taxon>
        <taxon>Euteleostomi</taxon>
        <taxon>Actinopterygii</taxon>
        <taxon>Neopterygii</taxon>
        <taxon>Teleostei</taxon>
        <taxon>Neoteleostei</taxon>
        <taxon>Acanthomorphata</taxon>
        <taxon>Ovalentaria</taxon>
        <taxon>Atherinomorphae</taxon>
        <taxon>Cyprinodontiformes</taxon>
        <taxon>Poeciliidae</taxon>
        <taxon>Poeciliinae</taxon>
        <taxon>Poecilia</taxon>
    </lineage>
</organism>
<dbReference type="Ensembl" id="ENSPMET00000016677.1">
    <property type="protein sequence ID" value="ENSPMEP00000009948.1"/>
    <property type="gene ID" value="ENSPMEG00000011845.1"/>
</dbReference>
<dbReference type="AlphaFoldDB" id="A0A3B3X4J2"/>
<evidence type="ECO:0000313" key="2">
    <source>
        <dbReference type="Proteomes" id="UP000261480"/>
    </source>
</evidence>
<name>A0A3B3X4J2_9TELE</name>
<keyword evidence="2" id="KW-1185">Reference proteome</keyword>
<sequence length="120" mass="13823">MVEKLLHRELALPVGTELQIQQAHISLGKKPPPERDKVLNKFRKEKVQVILLQETHLLKKGHEKYKKVGYGNSFSFSFGERHIRGVMALSSNSVKFELLEEIGDKEGKYLMISMTQTYLI</sequence>
<proteinExistence type="predicted"/>
<protein>
    <recommendedName>
        <fullName evidence="3">Endonuclease/exonuclease/phosphatase domain-containing protein</fullName>
    </recommendedName>
</protein>
<dbReference type="InterPro" id="IPR036691">
    <property type="entry name" value="Endo/exonu/phosph_ase_sf"/>
</dbReference>
<dbReference type="Gene3D" id="3.60.10.10">
    <property type="entry name" value="Endonuclease/exonuclease/phosphatase"/>
    <property type="match status" value="1"/>
</dbReference>
<evidence type="ECO:0008006" key="3">
    <source>
        <dbReference type="Google" id="ProtNLM"/>
    </source>
</evidence>
<reference evidence="1" key="2">
    <citation type="submission" date="2025-09" db="UniProtKB">
        <authorList>
            <consortium name="Ensembl"/>
        </authorList>
    </citation>
    <scope>IDENTIFICATION</scope>
</reference>
<evidence type="ECO:0000313" key="1">
    <source>
        <dbReference type="Ensembl" id="ENSPMEP00000009948.1"/>
    </source>
</evidence>
<dbReference type="Proteomes" id="UP000261480">
    <property type="component" value="Unplaced"/>
</dbReference>